<accession>A0A5D2ZGQ2</accession>
<sequence length="61" mass="6607">MSMVRILPLHGVGISEWITVLDTKITPLSSRTARPEADLEDPLSKAASNKTVTLVLLAVYS</sequence>
<keyword evidence="2" id="KW-1185">Reference proteome</keyword>
<reference evidence="1 2" key="1">
    <citation type="submission" date="2019-07" db="EMBL/GenBank/DDBJ databases">
        <title>WGS assembly of Gossypium mustelinum.</title>
        <authorList>
            <person name="Chen Z.J."/>
            <person name="Sreedasyam A."/>
            <person name="Ando A."/>
            <person name="Song Q."/>
            <person name="De L."/>
            <person name="Hulse-Kemp A."/>
            <person name="Ding M."/>
            <person name="Ye W."/>
            <person name="Kirkbride R."/>
            <person name="Jenkins J."/>
            <person name="Plott C."/>
            <person name="Lovell J."/>
            <person name="Lin Y.-M."/>
            <person name="Vaughn R."/>
            <person name="Liu B."/>
            <person name="Li W."/>
            <person name="Simpson S."/>
            <person name="Scheffler B."/>
            <person name="Saski C."/>
            <person name="Grover C."/>
            <person name="Hu G."/>
            <person name="Conover J."/>
            <person name="Carlson J."/>
            <person name="Shu S."/>
            <person name="Boston L."/>
            <person name="Williams M."/>
            <person name="Peterson D."/>
            <person name="Mcgee K."/>
            <person name="Jones D."/>
            <person name="Wendel J."/>
            <person name="Stelly D."/>
            <person name="Grimwood J."/>
            <person name="Schmutz J."/>
        </authorList>
    </citation>
    <scope>NUCLEOTIDE SEQUENCE [LARGE SCALE GENOMIC DNA]</scope>
    <source>
        <strain evidence="1">1408120.09</strain>
    </source>
</reference>
<dbReference type="Proteomes" id="UP000323597">
    <property type="component" value="Chromosome A05"/>
</dbReference>
<dbReference type="EMBL" id="CM017640">
    <property type="protein sequence ID" value="TYJ37464.1"/>
    <property type="molecule type" value="Genomic_DNA"/>
</dbReference>
<evidence type="ECO:0000313" key="2">
    <source>
        <dbReference type="Proteomes" id="UP000323597"/>
    </source>
</evidence>
<name>A0A5D2ZGQ2_GOSMU</name>
<dbReference type="AlphaFoldDB" id="A0A5D2ZGQ2"/>
<protein>
    <submittedName>
        <fullName evidence="1">Uncharacterized protein</fullName>
    </submittedName>
</protein>
<gene>
    <name evidence="1" type="ORF">E1A91_A05G377500v1</name>
</gene>
<evidence type="ECO:0000313" key="1">
    <source>
        <dbReference type="EMBL" id="TYJ37464.1"/>
    </source>
</evidence>
<organism evidence="1 2">
    <name type="scientific">Gossypium mustelinum</name>
    <name type="common">Cotton</name>
    <name type="synonym">Gossypium caicoense</name>
    <dbReference type="NCBI Taxonomy" id="34275"/>
    <lineage>
        <taxon>Eukaryota</taxon>
        <taxon>Viridiplantae</taxon>
        <taxon>Streptophyta</taxon>
        <taxon>Embryophyta</taxon>
        <taxon>Tracheophyta</taxon>
        <taxon>Spermatophyta</taxon>
        <taxon>Magnoliopsida</taxon>
        <taxon>eudicotyledons</taxon>
        <taxon>Gunneridae</taxon>
        <taxon>Pentapetalae</taxon>
        <taxon>rosids</taxon>
        <taxon>malvids</taxon>
        <taxon>Malvales</taxon>
        <taxon>Malvaceae</taxon>
        <taxon>Malvoideae</taxon>
        <taxon>Gossypium</taxon>
    </lineage>
</organism>
<proteinExistence type="predicted"/>